<reference evidence="10 11" key="1">
    <citation type="submission" date="2019-07" db="EMBL/GenBank/DDBJ databases">
        <title>Whole genome shotgun sequence of Segetibacter aerophilus NBRC 106135.</title>
        <authorList>
            <person name="Hosoyama A."/>
            <person name="Uohara A."/>
            <person name="Ohji S."/>
            <person name="Ichikawa N."/>
        </authorList>
    </citation>
    <scope>NUCLEOTIDE SEQUENCE [LARGE SCALE GENOMIC DNA]</scope>
    <source>
        <strain evidence="10 11">NBRC 106135</strain>
    </source>
</reference>
<dbReference type="InterPro" id="IPR000489">
    <property type="entry name" value="Pterin-binding_dom"/>
</dbReference>
<dbReference type="PROSITE" id="PS00793">
    <property type="entry name" value="DHPS_2"/>
    <property type="match status" value="1"/>
</dbReference>
<evidence type="ECO:0000256" key="3">
    <source>
        <dbReference type="ARBA" id="ARBA00004763"/>
    </source>
</evidence>
<dbReference type="NCBIfam" id="TIGR01496">
    <property type="entry name" value="DHPS"/>
    <property type="match status" value="1"/>
</dbReference>
<dbReference type="AlphaFoldDB" id="A0A512BAF5"/>
<dbReference type="EMBL" id="BJYT01000004">
    <property type="protein sequence ID" value="GEO08919.1"/>
    <property type="molecule type" value="Genomic_DNA"/>
</dbReference>
<dbReference type="Pfam" id="PF00809">
    <property type="entry name" value="Pterin_bind"/>
    <property type="match status" value="1"/>
</dbReference>
<evidence type="ECO:0000256" key="5">
    <source>
        <dbReference type="ARBA" id="ARBA00022679"/>
    </source>
</evidence>
<comment type="pathway">
    <text evidence="3">Cofactor biosynthesis; tetrahydrofolate biosynthesis; 7,8-dihydrofolate from 2-amino-4-hydroxy-6-hydroxymethyl-7,8-dihydropteridine diphosphate and 4-aminobenzoate: step 1/2.</text>
</comment>
<dbReference type="GO" id="GO:0004156">
    <property type="term" value="F:dihydropteroate synthase activity"/>
    <property type="evidence" value="ECO:0007669"/>
    <property type="project" value="UniProtKB-EC"/>
</dbReference>
<dbReference type="GO" id="GO:0046654">
    <property type="term" value="P:tetrahydrofolate biosynthetic process"/>
    <property type="evidence" value="ECO:0007669"/>
    <property type="project" value="TreeGrafter"/>
</dbReference>
<evidence type="ECO:0000313" key="10">
    <source>
        <dbReference type="EMBL" id="GEO08919.1"/>
    </source>
</evidence>
<keyword evidence="5" id="KW-0808">Transferase</keyword>
<evidence type="ECO:0000256" key="2">
    <source>
        <dbReference type="ARBA" id="ARBA00001946"/>
    </source>
</evidence>
<evidence type="ECO:0000256" key="7">
    <source>
        <dbReference type="ARBA" id="ARBA00022842"/>
    </source>
</evidence>
<dbReference type="EC" id="2.5.1.15" evidence="4"/>
<evidence type="ECO:0000256" key="6">
    <source>
        <dbReference type="ARBA" id="ARBA00022723"/>
    </source>
</evidence>
<organism evidence="10 11">
    <name type="scientific">Segetibacter aerophilus</name>
    <dbReference type="NCBI Taxonomy" id="670293"/>
    <lineage>
        <taxon>Bacteria</taxon>
        <taxon>Pseudomonadati</taxon>
        <taxon>Bacteroidota</taxon>
        <taxon>Chitinophagia</taxon>
        <taxon>Chitinophagales</taxon>
        <taxon>Chitinophagaceae</taxon>
        <taxon>Segetibacter</taxon>
    </lineage>
</organism>
<dbReference type="SUPFAM" id="SSF51717">
    <property type="entry name" value="Dihydropteroate synthetase-like"/>
    <property type="match status" value="1"/>
</dbReference>
<feature type="domain" description="Pterin-binding" evidence="9">
    <location>
        <begin position="16"/>
        <end position="268"/>
    </location>
</feature>
<dbReference type="PANTHER" id="PTHR20941">
    <property type="entry name" value="FOLATE SYNTHESIS PROTEINS"/>
    <property type="match status" value="1"/>
</dbReference>
<dbReference type="InterPro" id="IPR006390">
    <property type="entry name" value="DHP_synth_dom"/>
</dbReference>
<dbReference type="PROSITE" id="PS50972">
    <property type="entry name" value="PTERIN_BINDING"/>
    <property type="match status" value="1"/>
</dbReference>
<dbReference type="GO" id="GO:0046656">
    <property type="term" value="P:folic acid biosynthetic process"/>
    <property type="evidence" value="ECO:0007669"/>
    <property type="project" value="UniProtKB-KW"/>
</dbReference>
<keyword evidence="6" id="KW-0479">Metal-binding</keyword>
<name>A0A512BAF5_9BACT</name>
<dbReference type="RefSeq" id="WP_147202978.1">
    <property type="nucleotide sequence ID" value="NZ_BJYT01000004.1"/>
</dbReference>
<dbReference type="InterPro" id="IPR045031">
    <property type="entry name" value="DHP_synth-like"/>
</dbReference>
<keyword evidence="11" id="KW-1185">Reference proteome</keyword>
<dbReference type="GO" id="GO:0046872">
    <property type="term" value="F:metal ion binding"/>
    <property type="evidence" value="ECO:0007669"/>
    <property type="project" value="UniProtKB-KW"/>
</dbReference>
<keyword evidence="7" id="KW-0460">Magnesium</keyword>
<dbReference type="InterPro" id="IPR011005">
    <property type="entry name" value="Dihydropteroate_synth-like_sf"/>
</dbReference>
<evidence type="ECO:0000259" key="9">
    <source>
        <dbReference type="PROSITE" id="PS50972"/>
    </source>
</evidence>
<proteinExistence type="predicted"/>
<evidence type="ECO:0000256" key="8">
    <source>
        <dbReference type="ARBA" id="ARBA00022909"/>
    </source>
</evidence>
<comment type="catalytic activity">
    <reaction evidence="1">
        <text>(7,8-dihydropterin-6-yl)methyl diphosphate + 4-aminobenzoate = 7,8-dihydropteroate + diphosphate</text>
        <dbReference type="Rhea" id="RHEA:19949"/>
        <dbReference type="ChEBI" id="CHEBI:17836"/>
        <dbReference type="ChEBI" id="CHEBI:17839"/>
        <dbReference type="ChEBI" id="CHEBI:33019"/>
        <dbReference type="ChEBI" id="CHEBI:72950"/>
        <dbReference type="EC" id="2.5.1.15"/>
    </reaction>
</comment>
<evidence type="ECO:0000313" key="11">
    <source>
        <dbReference type="Proteomes" id="UP000321513"/>
    </source>
</evidence>
<keyword evidence="8" id="KW-0289">Folate biosynthesis</keyword>
<comment type="cofactor">
    <cofactor evidence="2">
        <name>Mg(2+)</name>
        <dbReference type="ChEBI" id="CHEBI:18420"/>
    </cofactor>
</comment>
<dbReference type="CDD" id="cd00739">
    <property type="entry name" value="DHPS"/>
    <property type="match status" value="1"/>
</dbReference>
<dbReference type="GO" id="GO:0005829">
    <property type="term" value="C:cytosol"/>
    <property type="evidence" value="ECO:0007669"/>
    <property type="project" value="TreeGrafter"/>
</dbReference>
<dbReference type="OrthoDB" id="9811744at2"/>
<protein>
    <recommendedName>
        <fullName evidence="4">dihydropteroate synthase</fullName>
        <ecNumber evidence="4">2.5.1.15</ecNumber>
    </recommendedName>
</protein>
<sequence length="276" mass="30060">MFTLNCNGRLLVIDQPIVMGIINVTPDSFYSGSRKTGPDEILRQSEKMLDSGANLLDVGGQSTRPGSEDIGVEEELNRVLPAIEAVKNHFPESMISIDTYYSRVATEAVSAGACIVNDISSGSLDNNMIATVASLNVPYIAMHMKGTPQTMNGLANYEDVTLEVLDFFIKKIEECRLAGIKDVIVDVGFGFAKTITHNFTLLKNLAIFKILQKPLLVGLSRKATVYKTLEISAEEALNGTTVLNTVALQNGASILRVHDVKEAVEAVKLITELQWI</sequence>
<evidence type="ECO:0000256" key="1">
    <source>
        <dbReference type="ARBA" id="ARBA00000012"/>
    </source>
</evidence>
<gene>
    <name evidence="10" type="primary">folP</name>
    <name evidence="10" type="ORF">SAE01_14150</name>
</gene>
<accession>A0A512BAF5</accession>
<comment type="caution">
    <text evidence="10">The sequence shown here is derived from an EMBL/GenBank/DDBJ whole genome shotgun (WGS) entry which is preliminary data.</text>
</comment>
<dbReference type="Proteomes" id="UP000321513">
    <property type="component" value="Unassembled WGS sequence"/>
</dbReference>
<dbReference type="PANTHER" id="PTHR20941:SF1">
    <property type="entry name" value="FOLIC ACID SYNTHESIS PROTEIN FOL1"/>
    <property type="match status" value="1"/>
</dbReference>
<dbReference type="Gene3D" id="3.20.20.20">
    <property type="entry name" value="Dihydropteroate synthase-like"/>
    <property type="match status" value="1"/>
</dbReference>
<evidence type="ECO:0000256" key="4">
    <source>
        <dbReference type="ARBA" id="ARBA00012458"/>
    </source>
</evidence>